<dbReference type="Proteomes" id="UP000325292">
    <property type="component" value="Chromosome"/>
</dbReference>
<dbReference type="InterPro" id="IPR036209">
    <property type="entry name" value="YwmB-like_sf"/>
</dbReference>
<evidence type="ECO:0000313" key="1">
    <source>
        <dbReference type="EMBL" id="AUW95590.1"/>
    </source>
</evidence>
<organism evidence="1 2">
    <name type="scientific">Sulfobacillus thermotolerans</name>
    <dbReference type="NCBI Taxonomy" id="338644"/>
    <lineage>
        <taxon>Bacteria</taxon>
        <taxon>Bacillati</taxon>
        <taxon>Bacillota</taxon>
        <taxon>Clostridia</taxon>
        <taxon>Eubacteriales</taxon>
        <taxon>Clostridiales Family XVII. Incertae Sedis</taxon>
        <taxon>Sulfobacillus</taxon>
    </lineage>
</organism>
<accession>A0ABM6RVW0</accession>
<dbReference type="InterPro" id="IPR014794">
    <property type="entry name" value="DUF1779"/>
</dbReference>
<keyword evidence="2" id="KW-1185">Reference proteome</keyword>
<evidence type="ECO:0008006" key="3">
    <source>
        <dbReference type="Google" id="ProtNLM"/>
    </source>
</evidence>
<dbReference type="EMBL" id="CP019454">
    <property type="protein sequence ID" value="AUW95590.1"/>
    <property type="molecule type" value="Genomic_DNA"/>
</dbReference>
<evidence type="ECO:0000313" key="2">
    <source>
        <dbReference type="Proteomes" id="UP000325292"/>
    </source>
</evidence>
<gene>
    <name evidence="1" type="ORF">BXT84_12965</name>
</gene>
<sequence length="234" mass="25197">MKNGLWVLAVAILVWMGASVRAAVISPLMTAFQATKATPQGFSINGWVEMAGTARGMSLRQWVNKLATQSHVTGTVQQTQGTDYQKADIHATIAGFKTELIAERLASGATYLVIDRVGSQGFHGLSESTALVRRILAPYGAVHLSLTLQGTLPHPLTVSQEESLVNQAFRAVGASRVNGIQTPQYVSVAGYTAFIHSHDSLQGHAVNLQVATNYNTYWDEEQVDVGTPLVTVTY</sequence>
<protein>
    <recommendedName>
        <fullName evidence="3">TATA-box binding protein</fullName>
    </recommendedName>
</protein>
<dbReference type="Pfam" id="PF08680">
    <property type="entry name" value="DUF1779"/>
    <property type="match status" value="1"/>
</dbReference>
<dbReference type="SUPFAM" id="SSF143842">
    <property type="entry name" value="YwmB-like"/>
    <property type="match status" value="1"/>
</dbReference>
<proteinExistence type="predicted"/>
<reference evidence="1 2" key="1">
    <citation type="journal article" date="2019" name="Sci. Rep.">
        <title>Sulfobacillus thermotolerans: new insights into resistance and metabolic capacities of acidophilic chemolithotrophs.</title>
        <authorList>
            <person name="Panyushkina A.E."/>
            <person name="Babenko V.V."/>
            <person name="Nikitina A.S."/>
            <person name="Selezneva O.V."/>
            <person name="Tsaplina I.A."/>
            <person name="Letarova M.A."/>
            <person name="Kostryukova E.S."/>
            <person name="Letarov A.V."/>
        </authorList>
    </citation>
    <scope>NUCLEOTIDE SEQUENCE [LARGE SCALE GENOMIC DNA]</scope>
    <source>
        <strain evidence="1 2">Kr1</strain>
    </source>
</reference>
<name>A0ABM6RVW0_9FIRM</name>
<dbReference type="Gene3D" id="3.30.360.40">
    <property type="entry name" value="YwmB-like"/>
    <property type="match status" value="1"/>
</dbReference>